<accession>A0A2S1R830</accession>
<sequence>MTTVTTTASRALTGARRRVGLVVRSRIAGDDADARRHQIWLSEGERWNSPDDAISRVNGDASMFAAGLTALLLQSLHPGAMAGVAEHSDYRGDPWGRLQRTSQFIATTTFGTISDASALIRAINGAHRTVVGTDHRGRPYDARDPHLLRWVHVAEIWSFLECHRLYGREKLFASDRDEYVRQAARTGLMLGARYVPLSVRELEDALESYRPELEASPAALDARRFLLDGPPMAWTDKPAYALLREGAVAALPGWARAMLELPAGPLGSRDLGLAAGRTGVSTLRWVLDALD</sequence>
<dbReference type="RefSeq" id="WP_108847647.1">
    <property type="nucleotide sequence ID" value="NZ_CP015449.1"/>
</dbReference>
<reference evidence="2 3" key="1">
    <citation type="submission" date="2016-04" db="EMBL/GenBank/DDBJ databases">
        <title>Complete genome sequence of Dietzia lutea YIM 80766T, a strain isolated from desert soil in Egypt.</title>
        <authorList>
            <person name="Zhao J."/>
            <person name="Hu B."/>
            <person name="Geng S."/>
            <person name="Nie Y."/>
            <person name="Tang Y."/>
        </authorList>
    </citation>
    <scope>NUCLEOTIDE SEQUENCE [LARGE SCALE GENOMIC DNA]</scope>
    <source>
        <strain evidence="2 3">YIM 80766</strain>
    </source>
</reference>
<dbReference type="EMBL" id="CP015449">
    <property type="protein sequence ID" value="AWH92405.1"/>
    <property type="molecule type" value="Genomic_DNA"/>
</dbReference>
<evidence type="ECO:0000313" key="3">
    <source>
        <dbReference type="Proteomes" id="UP000244928"/>
    </source>
</evidence>
<keyword evidence="3" id="KW-1185">Reference proteome</keyword>
<name>A0A2S1R830_9ACTN</name>
<proteinExistence type="predicted"/>
<dbReference type="PANTHER" id="PTHR36151">
    <property type="entry name" value="BLR2777 PROTEIN"/>
    <property type="match status" value="1"/>
</dbReference>
<dbReference type="KEGG" id="dlu:A6035_09780"/>
<organism evidence="2 3">
    <name type="scientific">Dietzia lutea</name>
    <dbReference type="NCBI Taxonomy" id="546160"/>
    <lineage>
        <taxon>Bacteria</taxon>
        <taxon>Bacillati</taxon>
        <taxon>Actinomycetota</taxon>
        <taxon>Actinomycetes</taxon>
        <taxon>Mycobacteriales</taxon>
        <taxon>Dietziaceae</taxon>
        <taxon>Dietzia</taxon>
    </lineage>
</organism>
<dbReference type="OrthoDB" id="108890at2"/>
<gene>
    <name evidence="2" type="ORF">A6035_09780</name>
</gene>
<dbReference type="AlphaFoldDB" id="A0A2S1R830"/>
<dbReference type="PANTHER" id="PTHR36151:SF3">
    <property type="entry name" value="ER-BOUND OXYGENASE MPAB_MPAB'_RUBBER OXYGENASE CATALYTIC DOMAIN-CONTAINING PROTEIN"/>
    <property type="match status" value="1"/>
</dbReference>
<protein>
    <recommendedName>
        <fullName evidence="1">ER-bound oxygenase mpaB/mpaB'/Rubber oxygenase catalytic domain-containing protein</fullName>
    </recommendedName>
</protein>
<dbReference type="InterPro" id="IPR018713">
    <property type="entry name" value="MPAB/Lcp_cat_dom"/>
</dbReference>
<evidence type="ECO:0000259" key="1">
    <source>
        <dbReference type="Pfam" id="PF09995"/>
    </source>
</evidence>
<dbReference type="Proteomes" id="UP000244928">
    <property type="component" value="Chromosome"/>
</dbReference>
<evidence type="ECO:0000313" key="2">
    <source>
        <dbReference type="EMBL" id="AWH92405.1"/>
    </source>
</evidence>
<dbReference type="GO" id="GO:0016491">
    <property type="term" value="F:oxidoreductase activity"/>
    <property type="evidence" value="ECO:0007669"/>
    <property type="project" value="InterPro"/>
</dbReference>
<feature type="domain" description="ER-bound oxygenase mpaB/mpaB'/Rubber oxygenase catalytic" evidence="1">
    <location>
        <begin position="56"/>
        <end position="269"/>
    </location>
</feature>
<dbReference type="Pfam" id="PF09995">
    <property type="entry name" value="MPAB_Lcp_cat"/>
    <property type="match status" value="1"/>
</dbReference>